<feature type="compositionally biased region" description="Basic and acidic residues" evidence="1">
    <location>
        <begin position="374"/>
        <end position="393"/>
    </location>
</feature>
<evidence type="ECO:0000256" key="1">
    <source>
        <dbReference type="SAM" id="MobiDB-lite"/>
    </source>
</evidence>
<gene>
    <name evidence="2" type="ORF">D5R81_15150</name>
</gene>
<dbReference type="RefSeq" id="WP_121854472.1">
    <property type="nucleotide sequence ID" value="NZ_CP037952.1"/>
</dbReference>
<dbReference type="AlphaFoldDB" id="A0A3A6TJR0"/>
<protein>
    <submittedName>
        <fullName evidence="2">Uncharacterized protein</fullName>
    </submittedName>
</protein>
<dbReference type="Proteomes" id="UP000273022">
    <property type="component" value="Unassembled WGS sequence"/>
</dbReference>
<name>A0A3A6TJR0_9GAMM</name>
<organism evidence="2 3">
    <name type="scientific">Parashewanella spongiae</name>
    <dbReference type="NCBI Taxonomy" id="342950"/>
    <lineage>
        <taxon>Bacteria</taxon>
        <taxon>Pseudomonadati</taxon>
        <taxon>Pseudomonadota</taxon>
        <taxon>Gammaproteobacteria</taxon>
        <taxon>Alteromonadales</taxon>
        <taxon>Shewanellaceae</taxon>
        <taxon>Parashewanella</taxon>
    </lineage>
</organism>
<dbReference type="EMBL" id="QYYH01000111">
    <property type="protein sequence ID" value="RJY07776.1"/>
    <property type="molecule type" value="Genomic_DNA"/>
</dbReference>
<proteinExistence type="predicted"/>
<evidence type="ECO:0000313" key="2">
    <source>
        <dbReference type="EMBL" id="RJY07776.1"/>
    </source>
</evidence>
<feature type="region of interest" description="Disordered" evidence="1">
    <location>
        <begin position="364"/>
        <end position="393"/>
    </location>
</feature>
<accession>A0A3A6TJR0</accession>
<comment type="caution">
    <text evidence="2">The sequence shown here is derived from an EMBL/GenBank/DDBJ whole genome shotgun (WGS) entry which is preliminary data.</text>
</comment>
<sequence length="716" mass="80500">MMQAVYSQAQTNWLTDYYSDSNGFESMIYAPSQPLSEEVNIEHRIMQLAFAKLANGYRETEDIGVLRQDVSSLLLEQMNSGLFRDAITENISEIEDGLASLGRGKKNKCNVDAICQLSESLRKIGFIVDDELVNDRRRGLSYRYFLKAIPEFNAAEHIVEVPQKPVESTVAKVLSSGHFHQVPSVIDKPKQCPESGLPLVLPDVSASRDCQILTTMAARHRSRRYLNGLLKEATPTEQQSKLEQAIDKLYFGQGKKVELNACAEINVLIRGRGYALGFNFVTKHPLEVERPLKPSAQFKHLPKLPTDHKLEDTQPKYSYQYQLILSRKGGWNKALFHFISEEPLITAPCKEVFSSTKRKANKVPMAQPCSAISPDKKQASKKSEIQGQKERLGGKRAFVSTSVESSEVKKLKVIDVNLTDKVPNPSMQAQMLAAMPEFDVGKLERETGHSYEQLKTLIGSVNHEMSAAETREHMKKLEALSQTLLANNAALSESHLSLTSCDKPVATVHPQPPLLKQQSVYSVVDAMQVAAPSKTAAVPTTPPQIKVTMIQALVYDLEKDKINLFKLFGLMSKGLIGRQLDQQNLSQLLDYLARFIEKVREQILIISQITHRSYKDIVRPAAAKVVRPNDLWGQKPCYEQELAMLPDQLQGLFNRFRNQVDRIEYNLALLPSRVDIVQQQDLNKQLAINHAWLTETVNELATFQQNLLAMVSKTAH</sequence>
<evidence type="ECO:0000313" key="3">
    <source>
        <dbReference type="Proteomes" id="UP000273022"/>
    </source>
</evidence>
<reference evidence="2 3" key="1">
    <citation type="submission" date="2018-09" db="EMBL/GenBank/DDBJ databases">
        <title>Phylogeny of the Shewanellaceae, and recommendation for two new genera, Pseudoshewanella and Parashewanella.</title>
        <authorList>
            <person name="Wang G."/>
        </authorList>
    </citation>
    <scope>NUCLEOTIDE SEQUENCE [LARGE SCALE GENOMIC DNA]</scope>
    <source>
        <strain evidence="2 3">KCTC 22492</strain>
    </source>
</reference>
<keyword evidence="3" id="KW-1185">Reference proteome</keyword>